<organism evidence="2 3">
    <name type="scientific">Caenimonas aquaedulcis</name>
    <dbReference type="NCBI Taxonomy" id="2793270"/>
    <lineage>
        <taxon>Bacteria</taxon>
        <taxon>Pseudomonadati</taxon>
        <taxon>Pseudomonadota</taxon>
        <taxon>Betaproteobacteria</taxon>
        <taxon>Burkholderiales</taxon>
        <taxon>Comamonadaceae</taxon>
        <taxon>Caenimonas</taxon>
    </lineage>
</organism>
<dbReference type="EMBL" id="JADWYS010000001">
    <property type="protein sequence ID" value="MBG9387831.1"/>
    <property type="molecule type" value="Genomic_DNA"/>
</dbReference>
<comment type="caution">
    <text evidence="2">The sequence shown here is derived from an EMBL/GenBank/DDBJ whole genome shotgun (WGS) entry which is preliminary data.</text>
</comment>
<keyword evidence="1" id="KW-1133">Transmembrane helix</keyword>
<feature type="transmembrane region" description="Helical" evidence="1">
    <location>
        <begin position="103"/>
        <end position="120"/>
    </location>
</feature>
<feature type="transmembrane region" description="Helical" evidence="1">
    <location>
        <begin position="41"/>
        <end position="64"/>
    </location>
</feature>
<proteinExistence type="predicted"/>
<accession>A0A931H3C3</accession>
<keyword evidence="1" id="KW-0812">Transmembrane</keyword>
<name>A0A931H3C3_9BURK</name>
<dbReference type="AlphaFoldDB" id="A0A931H3C3"/>
<gene>
    <name evidence="2" type="ORF">I5803_07360</name>
</gene>
<sequence length="134" mass="14205">MSLFASPRFLRHVLFADAASCVATGLAQVLFANFLATWLGLPAWLLTATGWFLLAYAAVVAFTASRPVVAHGWVRLFVAGNLAWAVLCVAVLAGGVLSPGKLGMAWILAQAVVVVVLAELQWMSLRRAPAVGWA</sequence>
<keyword evidence="1" id="KW-0472">Membrane</keyword>
<reference evidence="2" key="1">
    <citation type="submission" date="2020-11" db="EMBL/GenBank/DDBJ databases">
        <title>Bacterial whole genome sequence for Caenimonas sp. DR4.4.</title>
        <authorList>
            <person name="Le V."/>
            <person name="Ko S.-R."/>
            <person name="Ahn C.-Y."/>
            <person name="Oh H.-M."/>
        </authorList>
    </citation>
    <scope>NUCLEOTIDE SEQUENCE</scope>
    <source>
        <strain evidence="2">DR4.4</strain>
    </source>
</reference>
<feature type="transmembrane region" description="Helical" evidence="1">
    <location>
        <begin position="76"/>
        <end position="97"/>
    </location>
</feature>
<keyword evidence="3" id="KW-1185">Reference proteome</keyword>
<dbReference type="Proteomes" id="UP000651050">
    <property type="component" value="Unassembled WGS sequence"/>
</dbReference>
<protein>
    <recommendedName>
        <fullName evidence="4">Integral membrane protein</fullName>
    </recommendedName>
</protein>
<evidence type="ECO:0008006" key="4">
    <source>
        <dbReference type="Google" id="ProtNLM"/>
    </source>
</evidence>
<evidence type="ECO:0000256" key="1">
    <source>
        <dbReference type="SAM" id="Phobius"/>
    </source>
</evidence>
<dbReference type="RefSeq" id="WP_196985725.1">
    <property type="nucleotide sequence ID" value="NZ_JADWYS010000001.1"/>
</dbReference>
<evidence type="ECO:0000313" key="3">
    <source>
        <dbReference type="Proteomes" id="UP000651050"/>
    </source>
</evidence>
<feature type="transmembrane region" description="Helical" evidence="1">
    <location>
        <begin position="12"/>
        <end position="35"/>
    </location>
</feature>
<evidence type="ECO:0000313" key="2">
    <source>
        <dbReference type="EMBL" id="MBG9387831.1"/>
    </source>
</evidence>